<dbReference type="VEuPathDB" id="FungiDB:A1O9_10927"/>
<dbReference type="HOGENOM" id="CLU_1402438_0_0_1"/>
<protein>
    <submittedName>
        <fullName evidence="1">Uncharacterized protein</fullName>
    </submittedName>
</protein>
<name>A0A072NYR8_9EURO</name>
<accession>A0A072NYR8</accession>
<sequence length="194" mass="21322">MAGLSYPDYNRKHCSSTSHETLLLLAVQQQCSQPAVVSANVVESTTGHIYQKHEISKLDKHSFHPQDLQNLSHRGDNPYIYGGISSNDIDVQYPHPHVQTAEDAPVGLCLNPEAPAFVSFSTKFGNKLNPQAPSFTPSCADSRNELNPEAATFIPSTNHRKRMDPEAAAFLPAGAILKDTCIHEPREDFDGEAR</sequence>
<keyword evidence="2" id="KW-1185">Reference proteome</keyword>
<evidence type="ECO:0000313" key="1">
    <source>
        <dbReference type="EMBL" id="KEF53019.1"/>
    </source>
</evidence>
<evidence type="ECO:0000313" key="2">
    <source>
        <dbReference type="Proteomes" id="UP000027920"/>
    </source>
</evidence>
<proteinExistence type="predicted"/>
<dbReference type="GeneID" id="25285828"/>
<gene>
    <name evidence="1" type="ORF">A1O9_10927</name>
</gene>
<dbReference type="Proteomes" id="UP000027920">
    <property type="component" value="Unassembled WGS sequence"/>
</dbReference>
<organism evidence="1 2">
    <name type="scientific">Exophiala aquamarina CBS 119918</name>
    <dbReference type="NCBI Taxonomy" id="1182545"/>
    <lineage>
        <taxon>Eukaryota</taxon>
        <taxon>Fungi</taxon>
        <taxon>Dikarya</taxon>
        <taxon>Ascomycota</taxon>
        <taxon>Pezizomycotina</taxon>
        <taxon>Eurotiomycetes</taxon>
        <taxon>Chaetothyriomycetidae</taxon>
        <taxon>Chaetothyriales</taxon>
        <taxon>Herpotrichiellaceae</taxon>
        <taxon>Exophiala</taxon>
    </lineage>
</organism>
<dbReference type="RefSeq" id="XP_013255609.1">
    <property type="nucleotide sequence ID" value="XM_013400155.1"/>
</dbReference>
<comment type="caution">
    <text evidence="1">The sequence shown here is derived from an EMBL/GenBank/DDBJ whole genome shotgun (WGS) entry which is preliminary data.</text>
</comment>
<dbReference type="AlphaFoldDB" id="A0A072NYR8"/>
<dbReference type="EMBL" id="AMGV01000015">
    <property type="protein sequence ID" value="KEF53019.1"/>
    <property type="molecule type" value="Genomic_DNA"/>
</dbReference>
<reference evidence="1 2" key="1">
    <citation type="submission" date="2013-03" db="EMBL/GenBank/DDBJ databases">
        <title>The Genome Sequence of Exophiala aquamarina CBS 119918.</title>
        <authorList>
            <consortium name="The Broad Institute Genomics Platform"/>
            <person name="Cuomo C."/>
            <person name="de Hoog S."/>
            <person name="Gorbushina A."/>
            <person name="Walker B."/>
            <person name="Young S.K."/>
            <person name="Zeng Q."/>
            <person name="Gargeya S."/>
            <person name="Fitzgerald M."/>
            <person name="Haas B."/>
            <person name="Abouelleil A."/>
            <person name="Allen A.W."/>
            <person name="Alvarado L."/>
            <person name="Arachchi H.M."/>
            <person name="Berlin A.M."/>
            <person name="Chapman S.B."/>
            <person name="Gainer-Dewar J."/>
            <person name="Goldberg J."/>
            <person name="Griggs A."/>
            <person name="Gujja S."/>
            <person name="Hansen M."/>
            <person name="Howarth C."/>
            <person name="Imamovic A."/>
            <person name="Ireland A."/>
            <person name="Larimer J."/>
            <person name="McCowan C."/>
            <person name="Murphy C."/>
            <person name="Pearson M."/>
            <person name="Poon T.W."/>
            <person name="Priest M."/>
            <person name="Roberts A."/>
            <person name="Saif S."/>
            <person name="Shea T."/>
            <person name="Sisk P."/>
            <person name="Sykes S."/>
            <person name="Wortman J."/>
            <person name="Nusbaum C."/>
            <person name="Birren B."/>
        </authorList>
    </citation>
    <scope>NUCLEOTIDE SEQUENCE [LARGE SCALE GENOMIC DNA]</scope>
    <source>
        <strain evidence="1 2">CBS 119918</strain>
    </source>
</reference>